<dbReference type="EMBL" id="CP031165">
    <property type="protein sequence ID" value="AXV08227.1"/>
    <property type="molecule type" value="Genomic_DNA"/>
</dbReference>
<feature type="transmembrane region" description="Helical" evidence="2">
    <location>
        <begin position="49"/>
        <end position="70"/>
    </location>
</feature>
<keyword evidence="2" id="KW-1133">Transmembrane helix</keyword>
<sequence>MGVTMNSTATVARRAVRRAVDLGLLAAALVVAYWIRFDWDIPDRSFTQLAQVLVFVVGLEYLLMVRLRVVEGSWRYVTINDLGLLVRALYIGSATLAVLRLLGPSLDLPGILGQLTSIPLGVTAINFFTSLVAVGGARAVRRSLSESAEIRKATGEPATRTILVGAGEAGVAVARQLRLRPDLGLDPVGFVDDDPNKQGQRIHNLDVLGGVDDLPELIATHEPEQLLICIQTPPADLVRQLGEMAATAGIEVRKVAGLAQVVAGSMELRPRAIELEDLLHRDPVATDLAGLDRLVAGRVVMVTGAGGSIGSELCRQLLARRPSTLVMVEQAENALYQIEMELVPEAGTTELVCAIADVVDRQRIREVITTHRPDLVVHAAAHKHVPMMEANPVEAFKNNVVGTRTLVDACADGGVDRFVLISTDKAVNPTSVMGATKRAAERYVVAKAAEIGRPYSAVRFGNVLGSSGSVVPLFRRQIDMGGPITVTHPEVRRYFMTIPEAVQLVLQTAVMGTSGDIFVLDMGEQIKITQLAEDLIRLSGLRLGQDIDIEYVGLRPGEKLYEELGLSSERALSTEHPKIYRWQTAGEIPAADLAAQLEGVPFDQALVLRYLRRLVPEFETPTEGRPDLVLSDISETVDVTA</sequence>
<evidence type="ECO:0000313" key="4">
    <source>
        <dbReference type="EMBL" id="AXV08227.1"/>
    </source>
</evidence>
<keyword evidence="5" id="KW-1185">Reference proteome</keyword>
<dbReference type="InterPro" id="IPR003869">
    <property type="entry name" value="Polysac_CapD-like"/>
</dbReference>
<feature type="transmembrane region" description="Helical" evidence="2">
    <location>
        <begin position="20"/>
        <end position="37"/>
    </location>
</feature>
<keyword evidence="2" id="KW-0472">Membrane</keyword>
<dbReference type="Pfam" id="PF13727">
    <property type="entry name" value="CoA_binding_3"/>
    <property type="match status" value="1"/>
</dbReference>
<evidence type="ECO:0000259" key="3">
    <source>
        <dbReference type="Pfam" id="PF02719"/>
    </source>
</evidence>
<evidence type="ECO:0000256" key="2">
    <source>
        <dbReference type="SAM" id="Phobius"/>
    </source>
</evidence>
<evidence type="ECO:0000313" key="5">
    <source>
        <dbReference type="Proteomes" id="UP000264006"/>
    </source>
</evidence>
<dbReference type="Proteomes" id="UP000264006">
    <property type="component" value="Chromosome"/>
</dbReference>
<gene>
    <name evidence="4" type="ORF">DVS28_a3554</name>
</gene>
<dbReference type="Gene3D" id="3.40.50.720">
    <property type="entry name" value="NAD(P)-binding Rossmann-like Domain"/>
    <property type="match status" value="2"/>
</dbReference>
<evidence type="ECO:0000256" key="1">
    <source>
        <dbReference type="ARBA" id="ARBA00007430"/>
    </source>
</evidence>
<dbReference type="InterPro" id="IPR051203">
    <property type="entry name" value="Polysaccharide_Synthase-Rel"/>
</dbReference>
<accession>A0A346Y180</accession>
<dbReference type="InterPro" id="IPR036291">
    <property type="entry name" value="NAD(P)-bd_dom_sf"/>
</dbReference>
<dbReference type="Pfam" id="PF02719">
    <property type="entry name" value="Polysacc_synt_2"/>
    <property type="match status" value="1"/>
</dbReference>
<organism evidence="4 5">
    <name type="scientific">Euzebya pacifica</name>
    <dbReference type="NCBI Taxonomy" id="1608957"/>
    <lineage>
        <taxon>Bacteria</taxon>
        <taxon>Bacillati</taxon>
        <taxon>Actinomycetota</taxon>
        <taxon>Nitriliruptoria</taxon>
        <taxon>Euzebyales</taxon>
    </lineage>
</organism>
<protein>
    <submittedName>
        <fullName evidence="4">UDP-N-acetylglucosamine 4,6-dehydratase</fullName>
    </submittedName>
</protein>
<keyword evidence="2" id="KW-0812">Transmembrane</keyword>
<dbReference type="CDD" id="cd05237">
    <property type="entry name" value="UDP_invert_4-6DH_SDR_e"/>
    <property type="match status" value="1"/>
</dbReference>
<name>A0A346Y180_9ACTN</name>
<feature type="domain" description="Polysaccharide biosynthesis protein CapD-like" evidence="3">
    <location>
        <begin position="300"/>
        <end position="582"/>
    </location>
</feature>
<dbReference type="PANTHER" id="PTHR43318">
    <property type="entry name" value="UDP-N-ACETYLGLUCOSAMINE 4,6-DEHYDRATASE"/>
    <property type="match status" value="1"/>
</dbReference>
<feature type="transmembrane region" description="Helical" evidence="2">
    <location>
        <begin position="82"/>
        <end position="103"/>
    </location>
</feature>
<dbReference type="KEGG" id="euz:DVS28_a3554"/>
<dbReference type="SUPFAM" id="SSF51735">
    <property type="entry name" value="NAD(P)-binding Rossmann-fold domains"/>
    <property type="match status" value="2"/>
</dbReference>
<proteinExistence type="inferred from homology"/>
<reference evidence="4 5" key="1">
    <citation type="submission" date="2018-09" db="EMBL/GenBank/DDBJ databases">
        <title>Complete genome sequence of Euzebya sp. DY32-46 isolated from seawater of Pacific Ocean.</title>
        <authorList>
            <person name="Xu L."/>
            <person name="Wu Y.-H."/>
            <person name="Xu X.-W."/>
        </authorList>
    </citation>
    <scope>NUCLEOTIDE SEQUENCE [LARGE SCALE GENOMIC DNA]</scope>
    <source>
        <strain evidence="4 5">DY32-46</strain>
    </source>
</reference>
<dbReference type="PANTHER" id="PTHR43318:SF1">
    <property type="entry name" value="POLYSACCHARIDE BIOSYNTHESIS PROTEIN EPSC-RELATED"/>
    <property type="match status" value="1"/>
</dbReference>
<dbReference type="AlphaFoldDB" id="A0A346Y180"/>
<comment type="similarity">
    <text evidence="1">Belongs to the polysaccharide synthase family.</text>
</comment>